<feature type="domain" description="Glycosyltransferase 2-like" evidence="1">
    <location>
        <begin position="4"/>
        <end position="122"/>
    </location>
</feature>
<dbReference type="GO" id="GO:0016740">
    <property type="term" value="F:transferase activity"/>
    <property type="evidence" value="ECO:0007669"/>
    <property type="project" value="UniProtKB-KW"/>
</dbReference>
<dbReference type="PANTHER" id="PTHR48090:SF7">
    <property type="entry name" value="RFBJ PROTEIN"/>
    <property type="match status" value="1"/>
</dbReference>
<dbReference type="CDD" id="cd04179">
    <property type="entry name" value="DPM_DPG-synthase_like"/>
    <property type="match status" value="1"/>
</dbReference>
<reference evidence="2 3" key="1">
    <citation type="journal article" date="2010" name="Int. J. Syst. Evol. Microbiol.">
        <title>Reclassification of Herbaspirillum putei as a later heterotypic synonym of Herbaspirillum huttiense, with the description of H. huttiense subsp. huttiense subsp. nov. and H. huttiense subsp. putei subsp. nov., comb. nov., and description of Herbaspirillum aquaticum sp. nov.</title>
        <authorList>
            <person name="Dobritsa A.P."/>
            <person name="Reddy M.C."/>
            <person name="Samadpour M."/>
        </authorList>
    </citation>
    <scope>NUCLEOTIDE SEQUENCE [LARGE SCALE GENOMIC DNA]</scope>
    <source>
        <strain evidence="2 3">IEH 4430</strain>
    </source>
</reference>
<keyword evidence="3" id="KW-1185">Reference proteome</keyword>
<dbReference type="Proteomes" id="UP000214747">
    <property type="component" value="Unassembled WGS sequence"/>
</dbReference>
<dbReference type="SUPFAM" id="SSF53448">
    <property type="entry name" value="Nucleotide-diphospho-sugar transferases"/>
    <property type="match status" value="1"/>
</dbReference>
<dbReference type="InterPro" id="IPR050256">
    <property type="entry name" value="Glycosyltransferase_2"/>
</dbReference>
<comment type="caution">
    <text evidence="2">The sequence shown here is derived from an EMBL/GenBank/DDBJ whole genome shotgun (WGS) entry which is preliminary data.</text>
</comment>
<evidence type="ECO:0000313" key="3">
    <source>
        <dbReference type="Proteomes" id="UP000214747"/>
    </source>
</evidence>
<accession>A0A225SLH7</accession>
<protein>
    <submittedName>
        <fullName evidence="2">Glycosyl transferase family 2</fullName>
    </submittedName>
</protein>
<evidence type="ECO:0000259" key="1">
    <source>
        <dbReference type="Pfam" id="PF00535"/>
    </source>
</evidence>
<dbReference type="RefSeq" id="WP_088757485.1">
    <property type="nucleotide sequence ID" value="NZ_JARJFG010000033.1"/>
</dbReference>
<evidence type="ECO:0000313" key="2">
    <source>
        <dbReference type="EMBL" id="OWY31906.1"/>
    </source>
</evidence>
<dbReference type="AlphaFoldDB" id="A0A225SLH7"/>
<dbReference type="Pfam" id="PF00535">
    <property type="entry name" value="Glycos_transf_2"/>
    <property type="match status" value="1"/>
</dbReference>
<organism evidence="2 3">
    <name type="scientific">Herbaspirillum aquaticum</name>
    <dbReference type="NCBI Taxonomy" id="568783"/>
    <lineage>
        <taxon>Bacteria</taxon>
        <taxon>Pseudomonadati</taxon>
        <taxon>Pseudomonadota</taxon>
        <taxon>Betaproteobacteria</taxon>
        <taxon>Burkholderiales</taxon>
        <taxon>Oxalobacteraceae</taxon>
        <taxon>Herbaspirillum</taxon>
    </lineage>
</organism>
<dbReference type="PANTHER" id="PTHR48090">
    <property type="entry name" value="UNDECAPRENYL-PHOSPHATE 4-DEOXY-4-FORMAMIDO-L-ARABINOSE TRANSFERASE-RELATED"/>
    <property type="match status" value="1"/>
</dbReference>
<dbReference type="InterPro" id="IPR001173">
    <property type="entry name" value="Glyco_trans_2-like"/>
</dbReference>
<gene>
    <name evidence="2" type="ORF">CEJ45_23895</name>
</gene>
<proteinExistence type="predicted"/>
<name>A0A225SLH7_9BURK</name>
<keyword evidence="2" id="KW-0808">Transferase</keyword>
<dbReference type="Gene3D" id="3.90.550.10">
    <property type="entry name" value="Spore Coat Polysaccharide Biosynthesis Protein SpsA, Chain A"/>
    <property type="match status" value="1"/>
</dbReference>
<dbReference type="InterPro" id="IPR029044">
    <property type="entry name" value="Nucleotide-diphossugar_trans"/>
</dbReference>
<dbReference type="EMBL" id="NJGV01000035">
    <property type="protein sequence ID" value="OWY31906.1"/>
    <property type="molecule type" value="Genomic_DNA"/>
</dbReference>
<sequence length="230" mass="26566">MKFSLIIPCYNEAKNLPLLLERCKMLGANGKGEIILVDNGSTDETPQLLQQLLPQYPGCRSVRVEQNQGYGFGIVSGLRSAKGDVLAWTHADMQTDPQDLLKGLPFFDTHGDDVFVKGRRYGRPLSDVFFTVGMSLFESLLMARPMWDINAQPTMFSRKFFESWQTPPNDFSLDLYAYYLARRQNLVVHRFPVKFGERAFGMSHWNVDWKAKWRFIRRTVAFSLQLRKKV</sequence>